<dbReference type="PANTHER" id="PTHR31102:SF1">
    <property type="entry name" value="CATION_H+ EXCHANGER DOMAIN-CONTAINING PROTEIN"/>
    <property type="match status" value="1"/>
</dbReference>
<feature type="transmembrane region" description="Helical" evidence="7">
    <location>
        <begin position="73"/>
        <end position="92"/>
    </location>
</feature>
<feature type="transmembrane region" description="Helical" evidence="7">
    <location>
        <begin position="312"/>
        <end position="331"/>
    </location>
</feature>
<evidence type="ECO:0000256" key="7">
    <source>
        <dbReference type="SAM" id="Phobius"/>
    </source>
</evidence>
<dbReference type="GO" id="GO:0015297">
    <property type="term" value="F:antiporter activity"/>
    <property type="evidence" value="ECO:0007669"/>
    <property type="project" value="InterPro"/>
</dbReference>
<feature type="transmembrane region" description="Helical" evidence="7">
    <location>
        <begin position="184"/>
        <end position="205"/>
    </location>
</feature>
<protein>
    <recommendedName>
        <fullName evidence="8">Cation/H+ exchanger transmembrane domain-containing protein</fullName>
    </recommendedName>
</protein>
<evidence type="ECO:0000259" key="8">
    <source>
        <dbReference type="Pfam" id="PF00999"/>
    </source>
</evidence>
<dbReference type="InterPro" id="IPR038770">
    <property type="entry name" value="Na+/solute_symporter_sf"/>
</dbReference>
<name>A0AAF3FI15_9BILA</name>
<evidence type="ECO:0000313" key="9">
    <source>
        <dbReference type="Proteomes" id="UP000887575"/>
    </source>
</evidence>
<dbReference type="Pfam" id="PF00999">
    <property type="entry name" value="Na_H_Exchanger"/>
    <property type="match status" value="1"/>
</dbReference>
<feature type="compositionally biased region" description="Basic and acidic residues" evidence="6">
    <location>
        <begin position="525"/>
        <end position="540"/>
    </location>
</feature>
<keyword evidence="4 7" id="KW-1133">Transmembrane helix</keyword>
<feature type="transmembrane region" description="Helical" evidence="7">
    <location>
        <begin position="217"/>
        <end position="241"/>
    </location>
</feature>
<organism evidence="9 10">
    <name type="scientific">Mesorhabditis belari</name>
    <dbReference type="NCBI Taxonomy" id="2138241"/>
    <lineage>
        <taxon>Eukaryota</taxon>
        <taxon>Metazoa</taxon>
        <taxon>Ecdysozoa</taxon>
        <taxon>Nematoda</taxon>
        <taxon>Chromadorea</taxon>
        <taxon>Rhabditida</taxon>
        <taxon>Rhabditina</taxon>
        <taxon>Rhabditomorpha</taxon>
        <taxon>Rhabditoidea</taxon>
        <taxon>Rhabditidae</taxon>
        <taxon>Mesorhabditinae</taxon>
        <taxon>Mesorhabditis</taxon>
    </lineage>
</organism>
<reference evidence="10" key="1">
    <citation type="submission" date="2024-02" db="UniProtKB">
        <authorList>
            <consortium name="WormBaseParasite"/>
        </authorList>
    </citation>
    <scope>IDENTIFICATION</scope>
</reference>
<keyword evidence="9" id="KW-1185">Reference proteome</keyword>
<feature type="transmembrane region" description="Helical" evidence="7">
    <location>
        <begin position="21"/>
        <end position="42"/>
    </location>
</feature>
<feature type="transmembrane region" description="Helical" evidence="7">
    <location>
        <begin position="99"/>
        <end position="119"/>
    </location>
</feature>
<dbReference type="PANTHER" id="PTHR31102">
    <property type="match status" value="1"/>
</dbReference>
<feature type="transmembrane region" description="Helical" evidence="7">
    <location>
        <begin position="443"/>
        <end position="463"/>
    </location>
</feature>
<feature type="transmembrane region" description="Helical" evidence="7">
    <location>
        <begin position="374"/>
        <end position="395"/>
    </location>
</feature>
<sequence>MEHWSSEIQNHVHNFFNHRQVNILVTSVLIFVSIYFSIVTALGQHVFHPFGNANDTRADLSIDVGGEVVKSSMSLFFVISLGLLGGRLFFYVRLPPSIGCLLLGIALRNIPIINEWLWIHPTWDLLLGKLSFAVLLVRCCLGIDLSTVITTPVVLLALGGLAPLLESTAICLAAHLIFAFPLGISLIFGLLLGATSQAVIIPSLLNLQNKNLGTDKGIPSLIVACASIDNLLLVILYSVIQKFVFSPEAPVEIILATIGEVVASVLVGNLLGWLLWWFPRRGDTYTHLARTILLVSLCVALLFSSVRLNVEFAGVISLVTTCLTAIRMWRVDSEKKTFIEEKTFATFWNLIFQPILFVMFGMKFDIPNTSGQTVAIGLAILGIGVGIRALAVILLTLCSGLSFAEQLVFVGSFFPKATIQAVLAPSIVLAASGWLDLLPYSQMILAICVVSILITAPLGQLFLDVCAPQLLRKDFVQSCPDLFQVNITPSGGYYGSSKIDQDGFDPSLGQGGYVSYNELKSSLERERQERQQQRAQDSHQMENVWSGGNNGIPIEDQARDYERYVDQRLKNPSNARDDLPVIVSSPPPQVERFPTPSFMKKPPPSQNSPSFQRF</sequence>
<feature type="domain" description="Cation/H+ exchanger transmembrane" evidence="8">
    <location>
        <begin position="88"/>
        <end position="457"/>
    </location>
</feature>
<dbReference type="WBParaSite" id="MBELARI_LOCUS571.2">
    <property type="protein sequence ID" value="MBELARI_LOCUS571.2"/>
    <property type="gene ID" value="MBELARI_LOCUS571"/>
</dbReference>
<evidence type="ECO:0000256" key="1">
    <source>
        <dbReference type="ARBA" id="ARBA00004141"/>
    </source>
</evidence>
<dbReference type="InterPro" id="IPR006153">
    <property type="entry name" value="Cation/H_exchanger_TM"/>
</dbReference>
<evidence type="ECO:0000313" key="10">
    <source>
        <dbReference type="WBParaSite" id="MBELARI_LOCUS571.2"/>
    </source>
</evidence>
<dbReference type="AlphaFoldDB" id="A0AAF3FI15"/>
<feature type="compositionally biased region" description="Basic and acidic residues" evidence="6">
    <location>
        <begin position="570"/>
        <end position="579"/>
    </location>
</feature>
<comment type="subcellular location">
    <subcellularLocation>
        <location evidence="1">Membrane</location>
        <topology evidence="1">Multi-pass membrane protein</topology>
    </subcellularLocation>
</comment>
<keyword evidence="3 7" id="KW-0812">Transmembrane</keyword>
<evidence type="ECO:0000256" key="4">
    <source>
        <dbReference type="ARBA" id="ARBA00022989"/>
    </source>
</evidence>
<feature type="transmembrane region" description="Helical" evidence="7">
    <location>
        <begin position="343"/>
        <end position="362"/>
    </location>
</feature>
<feature type="transmembrane region" description="Helical" evidence="7">
    <location>
        <begin position="288"/>
        <end position="306"/>
    </location>
</feature>
<evidence type="ECO:0000256" key="5">
    <source>
        <dbReference type="ARBA" id="ARBA00023136"/>
    </source>
</evidence>
<evidence type="ECO:0000256" key="3">
    <source>
        <dbReference type="ARBA" id="ARBA00022692"/>
    </source>
</evidence>
<accession>A0AAF3FI15</accession>
<dbReference type="GO" id="GO:0016020">
    <property type="term" value="C:membrane"/>
    <property type="evidence" value="ECO:0007669"/>
    <property type="project" value="UniProtKB-SubCell"/>
</dbReference>
<dbReference type="Gene3D" id="1.20.1530.20">
    <property type="match status" value="1"/>
</dbReference>
<evidence type="ECO:0000256" key="2">
    <source>
        <dbReference type="ARBA" id="ARBA00007367"/>
    </source>
</evidence>
<evidence type="ECO:0000256" key="6">
    <source>
        <dbReference type="SAM" id="MobiDB-lite"/>
    </source>
</evidence>
<dbReference type="InterPro" id="IPR051843">
    <property type="entry name" value="CPA1_transporter"/>
</dbReference>
<dbReference type="GO" id="GO:1902600">
    <property type="term" value="P:proton transmembrane transport"/>
    <property type="evidence" value="ECO:0007669"/>
    <property type="project" value="InterPro"/>
</dbReference>
<feature type="region of interest" description="Disordered" evidence="6">
    <location>
        <begin position="525"/>
        <end position="553"/>
    </location>
</feature>
<keyword evidence="5 7" id="KW-0472">Membrane</keyword>
<feature type="transmembrane region" description="Helical" evidence="7">
    <location>
        <begin position="253"/>
        <end position="276"/>
    </location>
</feature>
<dbReference type="Proteomes" id="UP000887575">
    <property type="component" value="Unassembled WGS sequence"/>
</dbReference>
<feature type="region of interest" description="Disordered" evidence="6">
    <location>
        <begin position="570"/>
        <end position="614"/>
    </location>
</feature>
<proteinExistence type="inferred from homology"/>
<comment type="similarity">
    <text evidence="2">Belongs to the monovalent cation:proton antiporter 1 (CPA1) transporter (TC 2.A.36) family.</text>
</comment>